<name>A0ACB8N6K9_CITSI</name>
<dbReference type="EMBL" id="CM039171">
    <property type="protein sequence ID" value="KAH9793492.1"/>
    <property type="molecule type" value="Genomic_DNA"/>
</dbReference>
<reference evidence="2" key="1">
    <citation type="journal article" date="2023" name="Hortic. Res.">
        <title>A chromosome-level phased genome enabling allele-level studies in sweet orange: a case study on citrus Huanglongbing tolerance.</title>
        <authorList>
            <person name="Wu B."/>
            <person name="Yu Q."/>
            <person name="Deng Z."/>
            <person name="Duan Y."/>
            <person name="Luo F."/>
            <person name="Gmitter F. Jr."/>
        </authorList>
    </citation>
    <scope>NUCLEOTIDE SEQUENCE [LARGE SCALE GENOMIC DNA]</scope>
    <source>
        <strain evidence="2">cv. Valencia</strain>
    </source>
</reference>
<sequence length="712" mass="79517">MQDLGSMLKVSAIWRGKKYVVEVNSGSSLKELGHELQKLTDVKADTMRFIVPQNKGSKLLSPFSDEHSSLSLQEVSIIEGKSMRMMGVSEDEVDKVLQNEKADLRIAGFDEEEKRLRQRMLDRTNAPLKLPQGQYIFCDFRTLQIPGVELNPPASEALKIMHMLAADPGIIAIMNKHRWRVGIMTELAPVGYVGVSPKCVLGFNKNHGEEISLRLRTDDLKGFRKYESIKKTLLHELAHMVYSEHDANFYGLDKQLNQEAVALDWTKSRGHTLSGVRHTSHHEDDLFVGDSRSFSQKLGGNISDQLASARASSVAAAYRRLANASANSLGVSEVHEEPDPDDSGLIMLGESHHTVSAAKGSLDIESPSRDQWKGHEPDPDDDSGYENKLEPDPDDSQDGEPLEPENYSDPEMVQQVSPKKLAATNPYEEPDPDDSETAWKSGVVVEPESLCSQLMEVDDTVQLRRTSAEPDPDDSEAELKIKIVNDTTEDQGHLYKAQREPDPDELLANEVVQQEPDPDDNLVQLQEISSMKIDEPDPDDQELRSIQDTVTVVCSRLQKAIEMLRAEVSPLESTTVLQTLFKIIRNVIEHPDETKYKRLRKANPIIQRSVANYKALEKAGRLVVQGISMYNVQPTNIMASLVENVLFCSLFSSTNGCHVNFSAAMEILFLVGFNEDVVLDEIGKAETYLVLKRNDLALLWLAKSSLETCIAY</sequence>
<dbReference type="Proteomes" id="UP000829398">
    <property type="component" value="Chromosome 2"/>
</dbReference>
<comment type="caution">
    <text evidence="1">The sequence shown here is derived from an EMBL/GenBank/DDBJ whole genome shotgun (WGS) entry which is preliminary data.</text>
</comment>
<accession>A0ACB8N6K9</accession>
<protein>
    <submittedName>
        <fullName evidence="1">WLM domain-containing protein</fullName>
    </submittedName>
</protein>
<organism evidence="1 2">
    <name type="scientific">Citrus sinensis</name>
    <name type="common">Sweet orange</name>
    <name type="synonym">Citrus aurantium var. sinensis</name>
    <dbReference type="NCBI Taxonomy" id="2711"/>
    <lineage>
        <taxon>Eukaryota</taxon>
        <taxon>Viridiplantae</taxon>
        <taxon>Streptophyta</taxon>
        <taxon>Embryophyta</taxon>
        <taxon>Tracheophyta</taxon>
        <taxon>Spermatophyta</taxon>
        <taxon>Magnoliopsida</taxon>
        <taxon>eudicotyledons</taxon>
        <taxon>Gunneridae</taxon>
        <taxon>Pentapetalae</taxon>
        <taxon>rosids</taxon>
        <taxon>malvids</taxon>
        <taxon>Sapindales</taxon>
        <taxon>Rutaceae</taxon>
        <taxon>Aurantioideae</taxon>
        <taxon>Citrus</taxon>
    </lineage>
</organism>
<proteinExistence type="predicted"/>
<evidence type="ECO:0000313" key="2">
    <source>
        <dbReference type="Proteomes" id="UP000829398"/>
    </source>
</evidence>
<evidence type="ECO:0000313" key="1">
    <source>
        <dbReference type="EMBL" id="KAH9793492.1"/>
    </source>
</evidence>
<gene>
    <name evidence="1" type="ORF">KPL71_004541</name>
</gene>
<keyword evidence="2" id="KW-1185">Reference proteome</keyword>